<proteinExistence type="predicted"/>
<dbReference type="RefSeq" id="WP_140197221.1">
    <property type="nucleotide sequence ID" value="NZ_CP065915.1"/>
</dbReference>
<dbReference type="EMBL" id="VFFF01000003">
    <property type="protein sequence ID" value="TNY30955.1"/>
    <property type="molecule type" value="Genomic_DNA"/>
</dbReference>
<dbReference type="OrthoDB" id="7864441at2"/>
<reference evidence="2 3" key="1">
    <citation type="submission" date="2019-06" db="EMBL/GenBank/DDBJ databases">
        <title>Genome of new Rhodobacteraceae sp. SM1903.</title>
        <authorList>
            <person name="Ren X."/>
        </authorList>
    </citation>
    <scope>NUCLEOTIDE SEQUENCE [LARGE SCALE GENOMIC DNA]</scope>
    <source>
        <strain evidence="2 3">SM1903</strain>
    </source>
</reference>
<evidence type="ECO:0000313" key="3">
    <source>
        <dbReference type="Proteomes" id="UP000314011"/>
    </source>
</evidence>
<feature type="signal peptide" evidence="1">
    <location>
        <begin position="1"/>
        <end position="22"/>
    </location>
</feature>
<accession>A0A5C5GA95</accession>
<comment type="caution">
    <text evidence="2">The sequence shown here is derived from an EMBL/GenBank/DDBJ whole genome shotgun (WGS) entry which is preliminary data.</text>
</comment>
<protein>
    <submittedName>
        <fullName evidence="2">Uncharacterized protein</fullName>
    </submittedName>
</protein>
<feature type="chain" id="PRO_5022678185" evidence="1">
    <location>
        <begin position="23"/>
        <end position="160"/>
    </location>
</feature>
<evidence type="ECO:0000313" key="2">
    <source>
        <dbReference type="EMBL" id="TNY30955.1"/>
    </source>
</evidence>
<gene>
    <name evidence="2" type="ORF">FHY64_17810</name>
</gene>
<keyword evidence="1" id="KW-0732">Signal</keyword>
<name>A0A5C5GA95_9RHOB</name>
<dbReference type="AlphaFoldDB" id="A0A5C5GA95"/>
<sequence>MRSFRRIALALGFALPGATASADHFMATADPEVVYAINQIVGYYYGACQAGNQMGCQMAEMAQQEGYAMLNAGYDCMMYNYEEGCWYYNQSYQRLGMHLAQLQQAQQSGMIGGGGNPLGATHEERMTNIHNWGQSRLAWGQQQSQLMDQRHEQFMQTLRE</sequence>
<organism evidence="2 3">
    <name type="scientific">Pelagovum pacificum</name>
    <dbReference type="NCBI Taxonomy" id="2588711"/>
    <lineage>
        <taxon>Bacteria</taxon>
        <taxon>Pseudomonadati</taxon>
        <taxon>Pseudomonadota</taxon>
        <taxon>Alphaproteobacteria</taxon>
        <taxon>Rhodobacterales</taxon>
        <taxon>Paracoccaceae</taxon>
        <taxon>Pelagovum</taxon>
    </lineage>
</organism>
<dbReference type="Proteomes" id="UP000314011">
    <property type="component" value="Unassembled WGS sequence"/>
</dbReference>
<keyword evidence="3" id="KW-1185">Reference proteome</keyword>
<evidence type="ECO:0000256" key="1">
    <source>
        <dbReference type="SAM" id="SignalP"/>
    </source>
</evidence>